<proteinExistence type="predicted"/>
<dbReference type="RefSeq" id="WP_133414340.1">
    <property type="nucleotide sequence ID" value="NZ_SDLP01000006.1"/>
</dbReference>
<protein>
    <submittedName>
        <fullName evidence="1">Uncharacterized protein</fullName>
    </submittedName>
</protein>
<sequence length="798" mass="87752">MNLAWLAAVLRPEDIAPHMNFADADYDRQTVPMLAGTVSGDYYRNFSVRENIGNPDKTDNKELAAVTAVMRCFDSSTIQMGARELRRYIEKANDIASICALTLIASATFSELEDFEACDSLLANALSLLALKSDSERLLQACLLQQEALRRRDSGRSYVEICELVNDITSSLLVKSTFPSFPLSPAVSWKSSETLRTITKTVQLASWTLAPSDWIGPKSRRMPTPTEIIRSSRSEQSLLISQKKSTEYGRYVERKFDSLFRDRSITFGTDTDPDLFYANLSYELYGSGYVFGSRKEAALLRLTRSAEGHIFDPAVLSDALRMLRYANADKTLEKAVEQLRIGGPLEALSRDARQTLAARLRPAQIRTADLHVVRAASELLSHPEAERAFTAVLDLLEAGSPSNVPTRMTAYSSRLETTLRTAAALASAAGKEDVLSEKIRQMLSTATNDDETLDHVFARCIRNLGWSNLSTLEVREWTRWLPSDTTSWPGVATTIRSLAGIKAGGPEPAKVDLESLAGLLGDALQGRPVSESLLLQGVSVVVAALQDLRNAARMGRFGYGGYEPADFAAILIRQGRHELWPALIEFFQDPSVPRSFKTPGYDRLLGAQLELSDDYRQILRSAAFQLVNAPDPGLINKENYAPYPAALRFLDSVDIFAEGELLSLLNRLCGIADPEARVEAARSIALMTRKWPTTWILSLAIQLSYDSNSQSKAYAASAIADVARSQRSLQNAAESRLIELLRSDGVLIPLLAIRGIAREGGTAWSADLRSALDALSQSHPSYRVRAEAEAAARNSVGQ</sequence>
<reference evidence="1 2" key="1">
    <citation type="submission" date="2019-01" db="EMBL/GenBank/DDBJ databases">
        <title>High-quality-draft genome sequences of five non-tuberculosis mycobacteriaceae isolated from a nosocomial environment.</title>
        <authorList>
            <person name="Tiago I."/>
            <person name="Alarico S."/>
            <person name="Pereira S.G."/>
            <person name="Coelho C."/>
            <person name="Maranha A."/>
            <person name="Empadinhas N."/>
        </authorList>
    </citation>
    <scope>NUCLEOTIDE SEQUENCE [LARGE SCALE GENOMIC DNA]</scope>
    <source>
        <strain evidence="1 2">22DIII</strain>
    </source>
</reference>
<evidence type="ECO:0000313" key="2">
    <source>
        <dbReference type="Proteomes" id="UP000294952"/>
    </source>
</evidence>
<organism evidence="1 2">
    <name type="scientific">Mycolicibacterium obuense</name>
    <dbReference type="NCBI Taxonomy" id="1807"/>
    <lineage>
        <taxon>Bacteria</taxon>
        <taxon>Bacillati</taxon>
        <taxon>Actinomycetota</taxon>
        <taxon>Actinomycetes</taxon>
        <taxon>Mycobacteriales</taxon>
        <taxon>Mycobacteriaceae</taxon>
        <taxon>Mycolicibacterium</taxon>
    </lineage>
</organism>
<dbReference type="Proteomes" id="UP000294952">
    <property type="component" value="Unassembled WGS sequence"/>
</dbReference>
<dbReference type="InterPro" id="IPR016024">
    <property type="entry name" value="ARM-type_fold"/>
</dbReference>
<dbReference type="AlphaFoldDB" id="A0A4R5X344"/>
<gene>
    <name evidence="1" type="ORF">EUA04_19650</name>
</gene>
<evidence type="ECO:0000313" key="1">
    <source>
        <dbReference type="EMBL" id="TDL05751.1"/>
    </source>
</evidence>
<dbReference type="SUPFAM" id="SSF48371">
    <property type="entry name" value="ARM repeat"/>
    <property type="match status" value="1"/>
</dbReference>
<accession>A0A4R5X344</accession>
<name>A0A4R5X344_9MYCO</name>
<dbReference type="EMBL" id="SDLP01000006">
    <property type="protein sequence ID" value="TDL05751.1"/>
    <property type="molecule type" value="Genomic_DNA"/>
</dbReference>
<comment type="caution">
    <text evidence="1">The sequence shown here is derived from an EMBL/GenBank/DDBJ whole genome shotgun (WGS) entry which is preliminary data.</text>
</comment>